<keyword evidence="3" id="KW-1185">Reference proteome</keyword>
<accession>A0A3P3U0W1</accession>
<dbReference type="RefSeq" id="WP_128631800.1">
    <property type="nucleotide sequence ID" value="NZ_RRCN01000001.1"/>
</dbReference>
<dbReference type="Proteomes" id="UP000267017">
    <property type="component" value="Unassembled WGS sequence"/>
</dbReference>
<dbReference type="InterPro" id="IPR032599">
    <property type="entry name" value="YcdB/YcdC_rep_domain"/>
</dbReference>
<feature type="domain" description="YcdB/YcdC repeated" evidence="1">
    <location>
        <begin position="20"/>
        <end position="122"/>
    </location>
</feature>
<protein>
    <recommendedName>
        <fullName evidence="1">YcdB/YcdC repeated domain-containing protein</fullName>
    </recommendedName>
</protein>
<evidence type="ECO:0000313" key="3">
    <source>
        <dbReference type="Proteomes" id="UP000267017"/>
    </source>
</evidence>
<sequence length="192" mass="22016">MNHVFQTNISVKEEDYSESLKKVLQLLTIPDGYVLKTVQSQKQNAEDVWWFRYEKASGENHGPGGEYFSFVIKKSSNKLLGFTWMDKTLAEGELPTKEAAKASAKEFLDKLEPGLFAKLDNLWIDKHDESILVKNGANQENTIISGMKYKCYLKESDSYAWVIVGKNGKVITFEQEIKWVNGRVTEKWLHDS</sequence>
<dbReference type="OrthoDB" id="7061608at2"/>
<proteinExistence type="predicted"/>
<dbReference type="EMBL" id="RRCN01000001">
    <property type="protein sequence ID" value="RRJ63975.1"/>
    <property type="molecule type" value="Genomic_DNA"/>
</dbReference>
<name>A0A3P3U0W1_9BACL</name>
<dbReference type="AlphaFoldDB" id="A0A3P3U0W1"/>
<evidence type="ECO:0000313" key="2">
    <source>
        <dbReference type="EMBL" id="RRJ63975.1"/>
    </source>
</evidence>
<reference evidence="2 3" key="1">
    <citation type="submission" date="2018-11" db="EMBL/GenBank/DDBJ databases">
        <title>Genome sequencing of Paenibacillus sp. KCOM 3021 (= ChDC PVNT-B20).</title>
        <authorList>
            <person name="Kook J.-K."/>
            <person name="Park S.-N."/>
            <person name="Lim Y.K."/>
        </authorList>
    </citation>
    <scope>NUCLEOTIDE SEQUENCE [LARGE SCALE GENOMIC DNA]</scope>
    <source>
        <strain evidence="2 3">KCOM 3021</strain>
    </source>
</reference>
<evidence type="ECO:0000259" key="1">
    <source>
        <dbReference type="Pfam" id="PF16244"/>
    </source>
</evidence>
<comment type="caution">
    <text evidence="2">The sequence shown here is derived from an EMBL/GenBank/DDBJ whole genome shotgun (WGS) entry which is preliminary data.</text>
</comment>
<gene>
    <name evidence="2" type="ORF">EHV15_14320</name>
</gene>
<dbReference type="Pfam" id="PF16244">
    <property type="entry name" value="DUF4901"/>
    <property type="match status" value="1"/>
</dbReference>
<organism evidence="2 3">
    <name type="scientific">Paenibacillus oralis</name>
    <dbReference type="NCBI Taxonomy" id="2490856"/>
    <lineage>
        <taxon>Bacteria</taxon>
        <taxon>Bacillati</taxon>
        <taxon>Bacillota</taxon>
        <taxon>Bacilli</taxon>
        <taxon>Bacillales</taxon>
        <taxon>Paenibacillaceae</taxon>
        <taxon>Paenibacillus</taxon>
    </lineage>
</organism>